<evidence type="ECO:0000313" key="2">
    <source>
        <dbReference type="Proteomes" id="UP000646844"/>
    </source>
</evidence>
<dbReference type="OMA" id="MILGNSC"/>
<dbReference type="EMBL" id="DUJO01000061">
    <property type="protein sequence ID" value="HII75427.1"/>
    <property type="molecule type" value="Genomic_DNA"/>
</dbReference>
<name>A0A832WSA5_9CREN</name>
<gene>
    <name evidence="1" type="ORF">HA332_13910</name>
</gene>
<dbReference type="GeneID" id="1459045"/>
<evidence type="ECO:0000313" key="1">
    <source>
        <dbReference type="EMBL" id="HII75427.1"/>
    </source>
</evidence>
<sequence length="177" mass="19423">MVRQSLLISLLIVTLIVNVVLGIELYTALHQSSKPVSQVPLNLTGVQIITTTTQTTTPKQNTTSVTQTTTTISNQTYSFSFKVKFHLKVDKPGIYIIGIKPKVNFSSLYVLLYFDDGKTVSLNLNITSANVTITDKEVEVTAYIYGSSNENLTPTQIVNDLGLYLQFVSPISGEGED</sequence>
<dbReference type="AlphaFoldDB" id="A0A832WSA5"/>
<reference evidence="1" key="1">
    <citation type="journal article" date="2020" name="bioRxiv">
        <title>A rank-normalized archaeal taxonomy based on genome phylogeny resolves widespread incomplete and uneven classifications.</title>
        <authorList>
            <person name="Rinke C."/>
            <person name="Chuvochina M."/>
            <person name="Mussig A.J."/>
            <person name="Chaumeil P.-A."/>
            <person name="Waite D.W."/>
            <person name="Whitman W.B."/>
            <person name="Parks D.H."/>
            <person name="Hugenholtz P."/>
        </authorList>
    </citation>
    <scope>NUCLEOTIDE SEQUENCE</scope>
    <source>
        <strain evidence="1">UBA8838</strain>
    </source>
</reference>
<comment type="caution">
    <text evidence="1">The sequence shown here is derived from an EMBL/GenBank/DDBJ whole genome shotgun (WGS) entry which is preliminary data.</text>
</comment>
<accession>A0A832WSA5</accession>
<proteinExistence type="predicted"/>
<dbReference type="Proteomes" id="UP000646844">
    <property type="component" value="Unassembled WGS sequence"/>
</dbReference>
<protein>
    <submittedName>
        <fullName evidence="1">Uncharacterized protein</fullName>
    </submittedName>
</protein>
<dbReference type="RefSeq" id="WP_010979073.1">
    <property type="nucleotide sequence ID" value="NZ_BAABQO010000023.1"/>
</dbReference>
<organism evidence="1 2">
    <name type="scientific">Sulfurisphaera tokodaii</name>
    <dbReference type="NCBI Taxonomy" id="111955"/>
    <lineage>
        <taxon>Archaea</taxon>
        <taxon>Thermoproteota</taxon>
        <taxon>Thermoprotei</taxon>
        <taxon>Sulfolobales</taxon>
        <taxon>Sulfolobaceae</taxon>
        <taxon>Sulfurisphaera</taxon>
    </lineage>
</organism>